<dbReference type="NCBIfam" id="NF001802">
    <property type="entry name" value="PRK00521.2-5"/>
    <property type="match status" value="1"/>
</dbReference>
<dbReference type="EMBL" id="ANHY01000004">
    <property type="protein sequence ID" value="EKV32104.1"/>
    <property type="molecule type" value="Genomic_DNA"/>
</dbReference>
<dbReference type="PANTHER" id="PTHR33515:SF1">
    <property type="entry name" value="RIBOSOME-BINDING FACTOR A, CHLOROPLASTIC-RELATED"/>
    <property type="match status" value="1"/>
</dbReference>
<dbReference type="HAMAP" id="MF_00003">
    <property type="entry name" value="RbfA"/>
    <property type="match status" value="1"/>
</dbReference>
<protein>
    <recommendedName>
        <fullName evidence="2">Ribosome-binding factor A</fullName>
    </recommendedName>
</protein>
<dbReference type="SUPFAM" id="SSF89919">
    <property type="entry name" value="Ribosome-binding factor A, RbfA"/>
    <property type="match status" value="1"/>
</dbReference>
<comment type="subunit">
    <text evidence="2">Monomer. Binds 30S ribosomal subunits, but not 50S ribosomal subunits or 70S ribosomes.</text>
</comment>
<comment type="similarity">
    <text evidence="2">Belongs to the RbfA family.</text>
</comment>
<evidence type="ECO:0000256" key="2">
    <source>
        <dbReference type="HAMAP-Rule" id="MF_00003"/>
    </source>
</evidence>
<sequence length="163" mass="17954">MTRTRGKAPSQRQLRVGEEIRHALAWTLERGDFDDPALNQPITVTEVRCSPDLRNCTAFVTPLGGGDPTDILKGLKRAAPFLRHELAQKIRMKYVPRLSFQPDESFDEAAHINALLHSPEVERDLAHGHDDAAEWDETEPSADADADADTATDADDAEGRDGA</sequence>
<comment type="subcellular location">
    <subcellularLocation>
        <location evidence="2">Cytoplasm</location>
    </subcellularLocation>
</comment>
<dbReference type="PATRIC" id="fig|1238182.3.peg.916"/>
<dbReference type="STRING" id="1238182.C882_3168"/>
<dbReference type="InterPro" id="IPR020053">
    <property type="entry name" value="Ribosome-bd_factorA_CS"/>
</dbReference>
<dbReference type="GO" id="GO:0005829">
    <property type="term" value="C:cytosol"/>
    <property type="evidence" value="ECO:0007669"/>
    <property type="project" value="TreeGrafter"/>
</dbReference>
<dbReference type="Proteomes" id="UP000009881">
    <property type="component" value="Unassembled WGS sequence"/>
</dbReference>
<reference evidence="4 5" key="1">
    <citation type="journal article" date="2013" name="Genome Announc.">
        <title>Draft Genome Sequence of an Alphaproteobacterium, Caenispirillum salinarum AK4(T), Isolated from a Solar Saltern.</title>
        <authorList>
            <person name="Khatri I."/>
            <person name="Singh A."/>
            <person name="Korpole S."/>
            <person name="Pinnaka A.K."/>
            <person name="Subramanian S."/>
        </authorList>
    </citation>
    <scope>NUCLEOTIDE SEQUENCE [LARGE SCALE GENOMIC DNA]</scope>
    <source>
        <strain evidence="4 5">AK4</strain>
    </source>
</reference>
<organism evidence="4 5">
    <name type="scientific">Caenispirillum salinarum AK4</name>
    <dbReference type="NCBI Taxonomy" id="1238182"/>
    <lineage>
        <taxon>Bacteria</taxon>
        <taxon>Pseudomonadati</taxon>
        <taxon>Pseudomonadota</taxon>
        <taxon>Alphaproteobacteria</taxon>
        <taxon>Rhodospirillales</taxon>
        <taxon>Novispirillaceae</taxon>
        <taxon>Caenispirillum</taxon>
    </lineage>
</organism>
<dbReference type="eggNOG" id="COG0858">
    <property type="taxonomic scope" value="Bacteria"/>
</dbReference>
<dbReference type="PROSITE" id="PS01319">
    <property type="entry name" value="RBFA"/>
    <property type="match status" value="1"/>
</dbReference>
<proteinExistence type="inferred from homology"/>
<evidence type="ECO:0000256" key="3">
    <source>
        <dbReference type="SAM" id="MobiDB-lite"/>
    </source>
</evidence>
<evidence type="ECO:0000313" key="5">
    <source>
        <dbReference type="Proteomes" id="UP000009881"/>
    </source>
</evidence>
<keyword evidence="1 2" id="KW-0690">Ribosome biogenesis</keyword>
<keyword evidence="2" id="KW-0963">Cytoplasm</keyword>
<dbReference type="RefSeq" id="WP_009539365.1">
    <property type="nucleotide sequence ID" value="NZ_ANHY01000004.1"/>
</dbReference>
<dbReference type="AlphaFoldDB" id="K9H4V5"/>
<dbReference type="GO" id="GO:0030490">
    <property type="term" value="P:maturation of SSU-rRNA"/>
    <property type="evidence" value="ECO:0007669"/>
    <property type="project" value="UniProtKB-UniRule"/>
</dbReference>
<gene>
    <name evidence="2" type="primary">rbfA</name>
    <name evidence="4" type="ORF">C882_3168</name>
</gene>
<dbReference type="NCBIfam" id="TIGR00082">
    <property type="entry name" value="rbfA"/>
    <property type="match status" value="1"/>
</dbReference>
<dbReference type="InterPro" id="IPR015946">
    <property type="entry name" value="KH_dom-like_a/b"/>
</dbReference>
<evidence type="ECO:0000313" key="4">
    <source>
        <dbReference type="EMBL" id="EKV32104.1"/>
    </source>
</evidence>
<feature type="region of interest" description="Disordered" evidence="3">
    <location>
        <begin position="121"/>
        <end position="163"/>
    </location>
</feature>
<feature type="compositionally biased region" description="Basic and acidic residues" evidence="3">
    <location>
        <begin position="121"/>
        <end position="132"/>
    </location>
</feature>
<dbReference type="OrthoDB" id="9805051at2"/>
<feature type="compositionally biased region" description="Acidic residues" evidence="3">
    <location>
        <begin position="133"/>
        <end position="156"/>
    </location>
</feature>
<dbReference type="GO" id="GO:0043024">
    <property type="term" value="F:ribosomal small subunit binding"/>
    <property type="evidence" value="ECO:0007669"/>
    <property type="project" value="TreeGrafter"/>
</dbReference>
<dbReference type="Gene3D" id="3.30.300.20">
    <property type="match status" value="1"/>
</dbReference>
<keyword evidence="5" id="KW-1185">Reference proteome</keyword>
<comment type="function">
    <text evidence="2">One of several proteins that assist in the late maturation steps of the functional core of the 30S ribosomal subunit. Associates with free 30S ribosomal subunits (but not with 30S subunits that are part of 70S ribosomes or polysomes). Required for efficient processing of 16S rRNA. May interact with the 5'-terminal helix region of 16S rRNA.</text>
</comment>
<dbReference type="InterPro" id="IPR000238">
    <property type="entry name" value="RbfA"/>
</dbReference>
<dbReference type="Pfam" id="PF02033">
    <property type="entry name" value="RBFA"/>
    <property type="match status" value="1"/>
</dbReference>
<evidence type="ECO:0000256" key="1">
    <source>
        <dbReference type="ARBA" id="ARBA00022517"/>
    </source>
</evidence>
<name>K9H4V5_9PROT</name>
<dbReference type="InterPro" id="IPR023799">
    <property type="entry name" value="RbfA_dom_sf"/>
</dbReference>
<accession>K9H4V5</accession>
<comment type="caution">
    <text evidence="4">The sequence shown here is derived from an EMBL/GenBank/DDBJ whole genome shotgun (WGS) entry which is preliminary data.</text>
</comment>
<dbReference type="PANTHER" id="PTHR33515">
    <property type="entry name" value="RIBOSOME-BINDING FACTOR A, CHLOROPLASTIC-RELATED"/>
    <property type="match status" value="1"/>
</dbReference>